<evidence type="ECO:0000313" key="2">
    <source>
        <dbReference type="Proteomes" id="UP000008367"/>
    </source>
</evidence>
<dbReference type="Proteomes" id="UP000008367">
    <property type="component" value="Unassembled WGS sequence"/>
</dbReference>
<name>A0A454CP12_VIBHA</name>
<protein>
    <submittedName>
        <fullName evidence="1">Uncharacterized protein</fullName>
    </submittedName>
</protein>
<reference evidence="1 2" key="1">
    <citation type="submission" date="2012-10" db="EMBL/GenBank/DDBJ databases">
        <title>Genome sequence of Vibrio Cholerae HENC-02.</title>
        <authorList>
            <person name="Eppinger M."/>
            <person name="Hasan N.A."/>
            <person name="Sengamalay N."/>
            <person name="Hine E."/>
            <person name="Su Q."/>
            <person name="Daugherty S.C."/>
            <person name="Young S."/>
            <person name="Sadzewicz L."/>
            <person name="Tallon L."/>
            <person name="Cebula T.A."/>
            <person name="Ravel J."/>
            <person name="Colwell R.R."/>
        </authorList>
    </citation>
    <scope>NUCLEOTIDE SEQUENCE [LARGE SCALE GENOMIC DNA]</scope>
    <source>
        <strain evidence="1 2">HENC-02</strain>
    </source>
</reference>
<dbReference type="EMBL" id="AJSR01002674">
    <property type="protein sequence ID" value="EKM28118.1"/>
    <property type="molecule type" value="Genomic_DNA"/>
</dbReference>
<evidence type="ECO:0000313" key="1">
    <source>
        <dbReference type="EMBL" id="EKM28118.1"/>
    </source>
</evidence>
<accession>A0A454CP12</accession>
<sequence length="28" mass="3116">LANGLSEKKVVNSTSCSQPKYCLRMRCV</sequence>
<organism evidence="1 2">
    <name type="scientific">Vibrio harveyi</name>
    <name type="common">Beneckea harveyi</name>
    <dbReference type="NCBI Taxonomy" id="669"/>
    <lineage>
        <taxon>Bacteria</taxon>
        <taxon>Pseudomonadati</taxon>
        <taxon>Pseudomonadota</taxon>
        <taxon>Gammaproteobacteria</taxon>
        <taxon>Vibrionales</taxon>
        <taxon>Vibrionaceae</taxon>
        <taxon>Vibrio</taxon>
    </lineage>
</organism>
<feature type="non-terminal residue" evidence="1">
    <location>
        <position position="1"/>
    </location>
</feature>
<dbReference type="AlphaFoldDB" id="A0A454CP12"/>
<proteinExistence type="predicted"/>
<gene>
    <name evidence="1" type="ORF">VCHENC02_5951B</name>
</gene>
<comment type="caution">
    <text evidence="1">The sequence shown here is derived from an EMBL/GenBank/DDBJ whole genome shotgun (WGS) entry which is preliminary data.</text>
</comment>